<reference evidence="6" key="1">
    <citation type="submission" date="2020-05" db="EMBL/GenBank/DDBJ databases">
        <authorList>
            <person name="Chiriac C."/>
            <person name="Salcher M."/>
            <person name="Ghai R."/>
            <person name="Kavagutti S V."/>
        </authorList>
    </citation>
    <scope>NUCLEOTIDE SEQUENCE</scope>
</reference>
<sequence length="58" mass="5994">MVDTSADLGAGVLTTFRLVTFPMLRGALLAGAILVVVSIIPIYLSQKLAGETATGGRF</sequence>
<comment type="subcellular location">
    <subcellularLocation>
        <location evidence="1">Membrane</location>
        <topology evidence="1">Multi-pass membrane protein</topology>
    </subcellularLocation>
</comment>
<keyword evidence="4 5" id="KW-0472">Membrane</keyword>
<evidence type="ECO:0000256" key="3">
    <source>
        <dbReference type="ARBA" id="ARBA00022989"/>
    </source>
</evidence>
<evidence type="ECO:0000256" key="4">
    <source>
        <dbReference type="ARBA" id="ARBA00023136"/>
    </source>
</evidence>
<accession>A0A6J7DZC8</accession>
<protein>
    <submittedName>
        <fullName evidence="6">Unannotated protein</fullName>
    </submittedName>
</protein>
<dbReference type="AlphaFoldDB" id="A0A6J7DZC8"/>
<feature type="transmembrane region" description="Helical" evidence="5">
    <location>
        <begin position="23"/>
        <end position="44"/>
    </location>
</feature>
<name>A0A6J7DZC8_9ZZZZ</name>
<evidence type="ECO:0000313" key="6">
    <source>
        <dbReference type="EMBL" id="CAB4874250.1"/>
    </source>
</evidence>
<organism evidence="6">
    <name type="scientific">freshwater metagenome</name>
    <dbReference type="NCBI Taxonomy" id="449393"/>
    <lineage>
        <taxon>unclassified sequences</taxon>
        <taxon>metagenomes</taxon>
        <taxon>ecological metagenomes</taxon>
    </lineage>
</organism>
<dbReference type="Gene3D" id="1.10.3720.10">
    <property type="entry name" value="MetI-like"/>
    <property type="match status" value="1"/>
</dbReference>
<dbReference type="SUPFAM" id="SSF161098">
    <property type="entry name" value="MetI-like"/>
    <property type="match status" value="1"/>
</dbReference>
<evidence type="ECO:0000256" key="2">
    <source>
        <dbReference type="ARBA" id="ARBA00022692"/>
    </source>
</evidence>
<keyword evidence="2 5" id="KW-0812">Transmembrane</keyword>
<proteinExistence type="predicted"/>
<evidence type="ECO:0000256" key="5">
    <source>
        <dbReference type="SAM" id="Phobius"/>
    </source>
</evidence>
<keyword evidence="3 5" id="KW-1133">Transmembrane helix</keyword>
<evidence type="ECO:0000256" key="1">
    <source>
        <dbReference type="ARBA" id="ARBA00004141"/>
    </source>
</evidence>
<dbReference type="GO" id="GO:0016020">
    <property type="term" value="C:membrane"/>
    <property type="evidence" value="ECO:0007669"/>
    <property type="project" value="UniProtKB-SubCell"/>
</dbReference>
<dbReference type="InterPro" id="IPR035906">
    <property type="entry name" value="MetI-like_sf"/>
</dbReference>
<gene>
    <name evidence="6" type="ORF">UFOPK3401_00985</name>
</gene>
<dbReference type="EMBL" id="CAFBLM010000043">
    <property type="protein sequence ID" value="CAB4874250.1"/>
    <property type="molecule type" value="Genomic_DNA"/>
</dbReference>